<dbReference type="InterPro" id="IPR017972">
    <property type="entry name" value="Cyt_P450_CS"/>
</dbReference>
<accession>A0AA39JPY3</accession>
<comment type="similarity">
    <text evidence="4 14">Belongs to the cytochrome P450 family.</text>
</comment>
<dbReference type="EMBL" id="JAUEPS010000050">
    <property type="protein sequence ID" value="KAK0445344.1"/>
    <property type="molecule type" value="Genomic_DNA"/>
</dbReference>
<evidence type="ECO:0000256" key="11">
    <source>
        <dbReference type="ARBA" id="ARBA00023033"/>
    </source>
</evidence>
<gene>
    <name evidence="15" type="ORF">EV420DRAFT_1648475</name>
</gene>
<comment type="cofactor">
    <cofactor evidence="1 13">
        <name>heme</name>
        <dbReference type="ChEBI" id="CHEBI:30413"/>
    </cofactor>
</comment>
<evidence type="ECO:0000256" key="13">
    <source>
        <dbReference type="PIRSR" id="PIRSR602401-1"/>
    </source>
</evidence>
<comment type="caution">
    <text evidence="15">The sequence shown here is derived from an EMBL/GenBank/DDBJ whole genome shotgun (WGS) entry which is preliminary data.</text>
</comment>
<evidence type="ECO:0000256" key="3">
    <source>
        <dbReference type="ARBA" id="ARBA00004721"/>
    </source>
</evidence>
<dbReference type="PRINTS" id="PR00385">
    <property type="entry name" value="P450"/>
</dbReference>
<organism evidence="15 16">
    <name type="scientific">Armillaria tabescens</name>
    <name type="common">Ringless honey mushroom</name>
    <name type="synonym">Agaricus tabescens</name>
    <dbReference type="NCBI Taxonomy" id="1929756"/>
    <lineage>
        <taxon>Eukaryota</taxon>
        <taxon>Fungi</taxon>
        <taxon>Dikarya</taxon>
        <taxon>Basidiomycota</taxon>
        <taxon>Agaricomycotina</taxon>
        <taxon>Agaricomycetes</taxon>
        <taxon>Agaricomycetidae</taxon>
        <taxon>Agaricales</taxon>
        <taxon>Marasmiineae</taxon>
        <taxon>Physalacriaceae</taxon>
        <taxon>Desarmillaria</taxon>
    </lineage>
</organism>
<dbReference type="PANTHER" id="PTHR24305">
    <property type="entry name" value="CYTOCHROME P450"/>
    <property type="match status" value="1"/>
</dbReference>
<evidence type="ECO:0000256" key="9">
    <source>
        <dbReference type="ARBA" id="ARBA00023002"/>
    </source>
</evidence>
<evidence type="ECO:0000256" key="5">
    <source>
        <dbReference type="ARBA" id="ARBA00022617"/>
    </source>
</evidence>
<sequence>MPQQDLLEVSDPKALQYIFHTSGYRFPKSRDAIRIADALFGQGLVTVGGNVHQRQRKILNGSFSASKLRQFLLIFKSSASLLTEKLNDQIKGGPGVLNAVEWTSKVALDIIGMTSFRYRFEALSGGQTELRDALENGSPTVALSYLSDEDKKKMSNDEIESQLATFILAGHDTTANAIAWLLYELARHPDDQQRIRGEIRQVQLSEGALTSNDYDSMPFLNAAIKETLRRHPFVHTLYRMADQDDILPLSEPVTTTDGRVATEILSRKANLPTVWGDDADRWNPGRFLGSAEKGQLSLGVYSNLMTFSAGVRACLGWRFAIMEIQTVTVELLGNFEFKLPDGVELLDAPGTLSCLPIVKGKLADGTQVPLQIAPLET</sequence>
<evidence type="ECO:0000256" key="2">
    <source>
        <dbReference type="ARBA" id="ARBA00004370"/>
    </source>
</evidence>
<dbReference type="InterPro" id="IPR001128">
    <property type="entry name" value="Cyt_P450"/>
</dbReference>
<dbReference type="GO" id="GO:0016020">
    <property type="term" value="C:membrane"/>
    <property type="evidence" value="ECO:0007669"/>
    <property type="project" value="UniProtKB-SubCell"/>
</dbReference>
<feature type="binding site" description="axial binding residue" evidence="13">
    <location>
        <position position="314"/>
    </location>
    <ligand>
        <name>heme</name>
        <dbReference type="ChEBI" id="CHEBI:30413"/>
    </ligand>
    <ligandPart>
        <name>Fe</name>
        <dbReference type="ChEBI" id="CHEBI:18248"/>
    </ligandPart>
</feature>
<evidence type="ECO:0000256" key="7">
    <source>
        <dbReference type="ARBA" id="ARBA00022723"/>
    </source>
</evidence>
<dbReference type="PROSITE" id="PS00086">
    <property type="entry name" value="CYTOCHROME_P450"/>
    <property type="match status" value="1"/>
</dbReference>
<evidence type="ECO:0000256" key="1">
    <source>
        <dbReference type="ARBA" id="ARBA00001971"/>
    </source>
</evidence>
<evidence type="ECO:0000256" key="10">
    <source>
        <dbReference type="ARBA" id="ARBA00023004"/>
    </source>
</evidence>
<dbReference type="GO" id="GO:0020037">
    <property type="term" value="F:heme binding"/>
    <property type="evidence" value="ECO:0007669"/>
    <property type="project" value="InterPro"/>
</dbReference>
<reference evidence="15" key="1">
    <citation type="submission" date="2023-06" db="EMBL/GenBank/DDBJ databases">
        <authorList>
            <consortium name="Lawrence Berkeley National Laboratory"/>
            <person name="Ahrendt S."/>
            <person name="Sahu N."/>
            <person name="Indic B."/>
            <person name="Wong-Bajracharya J."/>
            <person name="Merenyi Z."/>
            <person name="Ke H.-M."/>
            <person name="Monk M."/>
            <person name="Kocsube S."/>
            <person name="Drula E."/>
            <person name="Lipzen A."/>
            <person name="Balint B."/>
            <person name="Henrissat B."/>
            <person name="Andreopoulos B."/>
            <person name="Martin F.M."/>
            <person name="Harder C.B."/>
            <person name="Rigling D."/>
            <person name="Ford K.L."/>
            <person name="Foster G.D."/>
            <person name="Pangilinan J."/>
            <person name="Papanicolaou A."/>
            <person name="Barry K."/>
            <person name="LaButti K."/>
            <person name="Viragh M."/>
            <person name="Koriabine M."/>
            <person name="Yan M."/>
            <person name="Riley R."/>
            <person name="Champramary S."/>
            <person name="Plett K.L."/>
            <person name="Tsai I.J."/>
            <person name="Slot J."/>
            <person name="Sipos G."/>
            <person name="Plett J."/>
            <person name="Nagy L.G."/>
            <person name="Grigoriev I.V."/>
        </authorList>
    </citation>
    <scope>NUCLEOTIDE SEQUENCE</scope>
    <source>
        <strain evidence="15">CCBAS 213</strain>
    </source>
</reference>
<name>A0AA39JPY3_ARMTA</name>
<dbReference type="PANTHER" id="PTHR24305:SF166">
    <property type="entry name" value="CYTOCHROME P450 12A4, MITOCHONDRIAL-RELATED"/>
    <property type="match status" value="1"/>
</dbReference>
<keyword evidence="8" id="KW-1133">Transmembrane helix</keyword>
<dbReference type="Gene3D" id="1.10.630.10">
    <property type="entry name" value="Cytochrome P450"/>
    <property type="match status" value="2"/>
</dbReference>
<evidence type="ECO:0000256" key="12">
    <source>
        <dbReference type="ARBA" id="ARBA00023136"/>
    </source>
</evidence>
<proteinExistence type="inferred from homology"/>
<dbReference type="SUPFAM" id="SSF48264">
    <property type="entry name" value="Cytochrome P450"/>
    <property type="match status" value="1"/>
</dbReference>
<protein>
    <submittedName>
        <fullName evidence="15">Cytochrome P450</fullName>
    </submittedName>
</protein>
<dbReference type="GO" id="GO:0016705">
    <property type="term" value="F:oxidoreductase activity, acting on paired donors, with incorporation or reduction of molecular oxygen"/>
    <property type="evidence" value="ECO:0007669"/>
    <property type="project" value="InterPro"/>
</dbReference>
<dbReference type="InterPro" id="IPR002401">
    <property type="entry name" value="Cyt_P450_E_grp-I"/>
</dbReference>
<evidence type="ECO:0000313" key="15">
    <source>
        <dbReference type="EMBL" id="KAK0445344.1"/>
    </source>
</evidence>
<dbReference type="PRINTS" id="PR00463">
    <property type="entry name" value="EP450I"/>
</dbReference>
<keyword evidence="10 13" id="KW-0408">Iron</keyword>
<dbReference type="Pfam" id="PF00067">
    <property type="entry name" value="p450"/>
    <property type="match status" value="2"/>
</dbReference>
<evidence type="ECO:0000256" key="6">
    <source>
        <dbReference type="ARBA" id="ARBA00022692"/>
    </source>
</evidence>
<comment type="subcellular location">
    <subcellularLocation>
        <location evidence="2">Membrane</location>
    </subcellularLocation>
</comment>
<keyword evidence="16" id="KW-1185">Reference proteome</keyword>
<dbReference type="InterPro" id="IPR036396">
    <property type="entry name" value="Cyt_P450_sf"/>
</dbReference>
<dbReference type="GO" id="GO:0004497">
    <property type="term" value="F:monooxygenase activity"/>
    <property type="evidence" value="ECO:0007669"/>
    <property type="project" value="UniProtKB-KW"/>
</dbReference>
<dbReference type="Proteomes" id="UP001175211">
    <property type="component" value="Unassembled WGS sequence"/>
</dbReference>
<keyword evidence="9 14" id="KW-0560">Oxidoreductase</keyword>
<keyword evidence="12" id="KW-0472">Membrane</keyword>
<keyword evidence="7 13" id="KW-0479">Metal-binding</keyword>
<dbReference type="GeneID" id="85361721"/>
<evidence type="ECO:0000256" key="14">
    <source>
        <dbReference type="RuleBase" id="RU000461"/>
    </source>
</evidence>
<dbReference type="RefSeq" id="XP_060325485.1">
    <property type="nucleotide sequence ID" value="XM_060478173.1"/>
</dbReference>
<keyword evidence="11 14" id="KW-0503">Monooxygenase</keyword>
<evidence type="ECO:0000256" key="8">
    <source>
        <dbReference type="ARBA" id="ARBA00022989"/>
    </source>
</evidence>
<keyword evidence="6" id="KW-0812">Transmembrane</keyword>
<comment type="pathway">
    <text evidence="3">Secondary metabolite biosynthesis; terpenoid biosynthesis.</text>
</comment>
<dbReference type="AlphaFoldDB" id="A0AA39JPY3"/>
<evidence type="ECO:0000256" key="4">
    <source>
        <dbReference type="ARBA" id="ARBA00010617"/>
    </source>
</evidence>
<evidence type="ECO:0000313" key="16">
    <source>
        <dbReference type="Proteomes" id="UP001175211"/>
    </source>
</evidence>
<dbReference type="GO" id="GO:0005506">
    <property type="term" value="F:iron ion binding"/>
    <property type="evidence" value="ECO:0007669"/>
    <property type="project" value="InterPro"/>
</dbReference>
<dbReference type="InterPro" id="IPR050121">
    <property type="entry name" value="Cytochrome_P450_monoxygenase"/>
</dbReference>
<keyword evidence="5 13" id="KW-0349">Heme</keyword>